<reference evidence="5 7" key="1">
    <citation type="submission" date="2018-05" db="EMBL/GenBank/DDBJ databases">
        <title>The complete genome of Lysobacter maris HZ9B, a marine bacterium antagonistic against terrestrial plant pathogens.</title>
        <authorList>
            <person name="Zhang X.-Q."/>
        </authorList>
    </citation>
    <scope>NUCLEOTIDE SEQUENCE [LARGE SCALE GENOMIC DNA]</scope>
    <source>
        <strain evidence="5 7">HZ9B</strain>
    </source>
</reference>
<dbReference type="Proteomes" id="UP000249447">
    <property type="component" value="Chromosome"/>
</dbReference>
<dbReference type="AlphaFoldDB" id="A0A2U9TA92"/>
<keyword evidence="3" id="KW-0804">Transcription</keyword>
<dbReference type="PANTHER" id="PTHR43132">
    <property type="entry name" value="ARSENICAL RESISTANCE OPERON REPRESSOR ARSR-RELATED"/>
    <property type="match status" value="1"/>
</dbReference>
<evidence type="ECO:0000256" key="1">
    <source>
        <dbReference type="ARBA" id="ARBA00023015"/>
    </source>
</evidence>
<evidence type="ECO:0000313" key="7">
    <source>
        <dbReference type="Proteomes" id="UP000249447"/>
    </source>
</evidence>
<proteinExistence type="predicted"/>
<evidence type="ECO:0000256" key="3">
    <source>
        <dbReference type="ARBA" id="ARBA00023163"/>
    </source>
</evidence>
<keyword evidence="2" id="KW-0238">DNA-binding</keyword>
<dbReference type="SMART" id="SM00418">
    <property type="entry name" value="HTH_ARSR"/>
    <property type="match status" value="1"/>
</dbReference>
<dbReference type="InterPro" id="IPR036388">
    <property type="entry name" value="WH-like_DNA-bd_sf"/>
</dbReference>
<dbReference type="RefSeq" id="WP_111267161.1">
    <property type="nucleotide sequence ID" value="NZ_CP029843.1"/>
</dbReference>
<dbReference type="SUPFAM" id="SSF46785">
    <property type="entry name" value="Winged helix' DNA-binding domain"/>
    <property type="match status" value="1"/>
</dbReference>
<dbReference type="PANTHER" id="PTHR43132:SF2">
    <property type="entry name" value="ARSENICAL RESISTANCE OPERON REPRESSOR ARSR-RELATED"/>
    <property type="match status" value="1"/>
</dbReference>
<keyword evidence="7" id="KW-1185">Reference proteome</keyword>
<feature type="domain" description="HTH arsR-type" evidence="4">
    <location>
        <begin position="1"/>
        <end position="95"/>
    </location>
</feature>
<dbReference type="InterPro" id="IPR011991">
    <property type="entry name" value="ArsR-like_HTH"/>
</dbReference>
<reference evidence="6 8" key="2">
    <citation type="submission" date="2019-10" db="EMBL/GenBank/DDBJ databases">
        <title>Lysobacter alkalisoli sp. nov., isolated from saline-alkaline soil.</title>
        <authorList>
            <person name="Sun J.-Q."/>
        </authorList>
    </citation>
    <scope>NUCLEOTIDE SEQUENCE [LARGE SCALE GENOMIC DNA]</scope>
    <source>
        <strain evidence="6 8">KCTC 42381</strain>
    </source>
</reference>
<dbReference type="NCBIfam" id="NF033788">
    <property type="entry name" value="HTH_metalloreg"/>
    <property type="match status" value="1"/>
</dbReference>
<evidence type="ECO:0000313" key="6">
    <source>
        <dbReference type="EMBL" id="KAB8172252.1"/>
    </source>
</evidence>
<dbReference type="PRINTS" id="PR00778">
    <property type="entry name" value="HTHARSR"/>
</dbReference>
<dbReference type="OrthoDB" id="5297460at2"/>
<organism evidence="5 7">
    <name type="scientific">Marilutibacter maris</name>
    <dbReference type="NCBI Taxonomy" id="1605891"/>
    <lineage>
        <taxon>Bacteria</taxon>
        <taxon>Pseudomonadati</taxon>
        <taxon>Pseudomonadota</taxon>
        <taxon>Gammaproteobacteria</taxon>
        <taxon>Lysobacterales</taxon>
        <taxon>Lysobacteraceae</taxon>
        <taxon>Marilutibacter</taxon>
    </lineage>
</organism>
<evidence type="ECO:0000313" key="5">
    <source>
        <dbReference type="EMBL" id="AWV08107.1"/>
    </source>
</evidence>
<dbReference type="Pfam" id="PF12840">
    <property type="entry name" value="HTH_20"/>
    <property type="match status" value="1"/>
</dbReference>
<dbReference type="GO" id="GO:0003677">
    <property type="term" value="F:DNA binding"/>
    <property type="evidence" value="ECO:0007669"/>
    <property type="project" value="UniProtKB-KW"/>
</dbReference>
<dbReference type="Gene3D" id="1.10.10.10">
    <property type="entry name" value="Winged helix-like DNA-binding domain superfamily/Winged helix DNA-binding domain"/>
    <property type="match status" value="1"/>
</dbReference>
<dbReference type="InterPro" id="IPR001845">
    <property type="entry name" value="HTH_ArsR_DNA-bd_dom"/>
</dbReference>
<name>A0A2U9TA92_9GAMM</name>
<dbReference type="Proteomes" id="UP000320431">
    <property type="component" value="Unassembled WGS sequence"/>
</dbReference>
<dbReference type="PROSITE" id="PS50987">
    <property type="entry name" value="HTH_ARSR_2"/>
    <property type="match status" value="1"/>
</dbReference>
<dbReference type="InterPro" id="IPR036390">
    <property type="entry name" value="WH_DNA-bd_sf"/>
</dbReference>
<protein>
    <submittedName>
        <fullName evidence="6">Metalloregulator ArsR/SmtB family transcription factor</fullName>
    </submittedName>
</protein>
<dbReference type="GO" id="GO:0003700">
    <property type="term" value="F:DNA-binding transcription factor activity"/>
    <property type="evidence" value="ECO:0007669"/>
    <property type="project" value="InterPro"/>
</dbReference>
<dbReference type="EMBL" id="CP029843">
    <property type="protein sequence ID" value="AWV08107.1"/>
    <property type="molecule type" value="Genomic_DNA"/>
</dbReference>
<keyword evidence="1" id="KW-0805">Transcription regulation</keyword>
<gene>
    <name evidence="5" type="ORF">C9I47_2429</name>
    <name evidence="6" type="ORF">FKV24_015105</name>
</gene>
<dbReference type="CDD" id="cd00090">
    <property type="entry name" value="HTH_ARSR"/>
    <property type="match status" value="1"/>
</dbReference>
<evidence type="ECO:0000256" key="2">
    <source>
        <dbReference type="ARBA" id="ARBA00023125"/>
    </source>
</evidence>
<evidence type="ECO:0000313" key="8">
    <source>
        <dbReference type="Proteomes" id="UP000320431"/>
    </source>
</evidence>
<evidence type="ECO:0000259" key="4">
    <source>
        <dbReference type="PROSITE" id="PS50987"/>
    </source>
</evidence>
<sequence>METLDALSALRALGHENRLAAFRALVQAGLQGLAVGELRERLGLPAATLSAHLNVLRAAGLVQDAREGRVIRVSADYARMNALLAYLTENCCAGAGECAPASNVCSPPSRGDRA</sequence>
<accession>A0A2U9TA92</accession>
<dbReference type="EMBL" id="VICD02000259">
    <property type="protein sequence ID" value="KAB8172252.1"/>
    <property type="molecule type" value="Genomic_DNA"/>
</dbReference>
<dbReference type="KEGG" id="lmb:C9I47_2429"/>
<dbReference type="InterPro" id="IPR051011">
    <property type="entry name" value="Metal_resp_trans_reg"/>
</dbReference>